<dbReference type="STRING" id="1121256.SAMN02746089_01436"/>
<name>A0A1M4ZKU9_9THEO</name>
<gene>
    <name evidence="1" type="ORF">SAMN02746089_01436</name>
</gene>
<feature type="non-terminal residue" evidence="1">
    <location>
        <position position="1"/>
    </location>
</feature>
<dbReference type="EMBL" id="FQVH01000014">
    <property type="protein sequence ID" value="SHF18624.1"/>
    <property type="molecule type" value="Genomic_DNA"/>
</dbReference>
<dbReference type="Proteomes" id="UP000184088">
    <property type="component" value="Unassembled WGS sequence"/>
</dbReference>
<reference evidence="1 2" key="1">
    <citation type="submission" date="2016-11" db="EMBL/GenBank/DDBJ databases">
        <authorList>
            <person name="Jaros S."/>
            <person name="Januszkiewicz K."/>
            <person name="Wedrychowicz H."/>
        </authorList>
    </citation>
    <scope>NUCLEOTIDE SEQUENCE [LARGE SCALE GENOMIC DNA]</scope>
    <source>
        <strain evidence="1 2">DSM 17918</strain>
    </source>
</reference>
<dbReference type="RefSeq" id="WP_234945987.1">
    <property type="nucleotide sequence ID" value="NZ_FQVH01000014.1"/>
</dbReference>
<keyword evidence="2" id="KW-1185">Reference proteome</keyword>
<evidence type="ECO:0000313" key="1">
    <source>
        <dbReference type="EMBL" id="SHF18624.1"/>
    </source>
</evidence>
<organism evidence="1 2">
    <name type="scientific">Caldanaerobius fijiensis DSM 17918</name>
    <dbReference type="NCBI Taxonomy" id="1121256"/>
    <lineage>
        <taxon>Bacteria</taxon>
        <taxon>Bacillati</taxon>
        <taxon>Bacillota</taxon>
        <taxon>Clostridia</taxon>
        <taxon>Thermoanaerobacterales</taxon>
        <taxon>Thermoanaerobacteraceae</taxon>
        <taxon>Caldanaerobius</taxon>
    </lineage>
</organism>
<evidence type="ECO:0000313" key="2">
    <source>
        <dbReference type="Proteomes" id="UP000184088"/>
    </source>
</evidence>
<accession>A0A1M4ZKU9</accession>
<dbReference type="AlphaFoldDB" id="A0A1M4ZKU9"/>
<proteinExistence type="predicted"/>
<protein>
    <submittedName>
        <fullName evidence="1">Uncharacterized protein</fullName>
    </submittedName>
</protein>
<sequence length="62" mass="6941">RETYHGSSGVGHPSCVPMGLSSRFHREHEARQFIGDVVHSEDIKRNPELLCDKHWTLSAAGN</sequence>